<dbReference type="SUPFAM" id="SSF52540">
    <property type="entry name" value="P-loop containing nucleoside triphosphate hydrolases"/>
    <property type="match status" value="1"/>
</dbReference>
<protein>
    <submittedName>
        <fullName evidence="3">Uncharacterized protein</fullName>
    </submittedName>
</protein>
<dbReference type="NCBIfam" id="TIGR00231">
    <property type="entry name" value="small_GTP"/>
    <property type="match status" value="1"/>
</dbReference>
<keyword evidence="2" id="KW-0342">GTP-binding</keyword>
<dbReference type="SMART" id="SM00176">
    <property type="entry name" value="RAN"/>
    <property type="match status" value="1"/>
</dbReference>
<dbReference type="InterPro" id="IPR001806">
    <property type="entry name" value="Small_GTPase"/>
</dbReference>
<evidence type="ECO:0000313" key="4">
    <source>
        <dbReference type="Proteomes" id="UP001642484"/>
    </source>
</evidence>
<keyword evidence="1" id="KW-0547">Nucleotide-binding</keyword>
<dbReference type="InterPro" id="IPR027417">
    <property type="entry name" value="P-loop_NTPase"/>
</dbReference>
<sequence length="220" mass="24312">MRCCMTSVARAFACVRAIGGRKACWCKRGVVLVGDQSVGKTALVLRYLKNTFDEKVETTIGMDFQTKTVQLLNGSPIRLQLWDTAGQERFRSLVSGYIRDAAAAIVCYDITSRQSFESTTQWIEEVRQSRGEEVLVYLVGTKADLDDRKVSRVEGEAKAMEVKGQFAETSSRTGENVQELFKQLGEALAQRRGTGPARAKAEEGLQLGAVAEERKKGCQC</sequence>
<name>A0ABP0J5Q7_9DINO</name>
<dbReference type="Proteomes" id="UP001642484">
    <property type="component" value="Unassembled WGS sequence"/>
</dbReference>
<dbReference type="SMART" id="SM00175">
    <property type="entry name" value="RAB"/>
    <property type="match status" value="1"/>
</dbReference>
<gene>
    <name evidence="3" type="ORF">CCMP2556_LOCUS9790</name>
</gene>
<comment type="caution">
    <text evidence="3">The sequence shown here is derived from an EMBL/GenBank/DDBJ whole genome shotgun (WGS) entry which is preliminary data.</text>
</comment>
<reference evidence="3 4" key="1">
    <citation type="submission" date="2024-02" db="EMBL/GenBank/DDBJ databases">
        <authorList>
            <person name="Chen Y."/>
            <person name="Shah S."/>
            <person name="Dougan E. K."/>
            <person name="Thang M."/>
            <person name="Chan C."/>
        </authorList>
    </citation>
    <scope>NUCLEOTIDE SEQUENCE [LARGE SCALE GENOMIC DNA]</scope>
</reference>
<evidence type="ECO:0000256" key="2">
    <source>
        <dbReference type="ARBA" id="ARBA00023134"/>
    </source>
</evidence>
<dbReference type="InterPro" id="IPR005225">
    <property type="entry name" value="Small_GTP-bd"/>
</dbReference>
<dbReference type="Pfam" id="PF00071">
    <property type="entry name" value="Ras"/>
    <property type="match status" value="1"/>
</dbReference>
<dbReference type="PROSITE" id="PS51420">
    <property type="entry name" value="RHO"/>
    <property type="match status" value="1"/>
</dbReference>
<evidence type="ECO:0000313" key="3">
    <source>
        <dbReference type="EMBL" id="CAK9009735.1"/>
    </source>
</evidence>
<dbReference type="InterPro" id="IPR050227">
    <property type="entry name" value="Rab"/>
</dbReference>
<dbReference type="PRINTS" id="PR00449">
    <property type="entry name" value="RASTRNSFRMNG"/>
</dbReference>
<dbReference type="PANTHER" id="PTHR47977">
    <property type="entry name" value="RAS-RELATED PROTEIN RAB"/>
    <property type="match status" value="1"/>
</dbReference>
<dbReference type="SMART" id="SM00174">
    <property type="entry name" value="RHO"/>
    <property type="match status" value="1"/>
</dbReference>
<dbReference type="EMBL" id="CAXAMN010004503">
    <property type="protein sequence ID" value="CAK9009735.1"/>
    <property type="molecule type" value="Genomic_DNA"/>
</dbReference>
<organism evidence="3 4">
    <name type="scientific">Durusdinium trenchii</name>
    <dbReference type="NCBI Taxonomy" id="1381693"/>
    <lineage>
        <taxon>Eukaryota</taxon>
        <taxon>Sar</taxon>
        <taxon>Alveolata</taxon>
        <taxon>Dinophyceae</taxon>
        <taxon>Suessiales</taxon>
        <taxon>Symbiodiniaceae</taxon>
        <taxon>Durusdinium</taxon>
    </lineage>
</organism>
<evidence type="ECO:0000256" key="1">
    <source>
        <dbReference type="ARBA" id="ARBA00022741"/>
    </source>
</evidence>
<dbReference type="CDD" id="cd01861">
    <property type="entry name" value="Rab6"/>
    <property type="match status" value="1"/>
</dbReference>
<accession>A0ABP0J5Q7</accession>
<keyword evidence="4" id="KW-1185">Reference proteome</keyword>
<dbReference type="PROSITE" id="PS51419">
    <property type="entry name" value="RAB"/>
    <property type="match status" value="1"/>
</dbReference>
<dbReference type="Gene3D" id="3.40.50.300">
    <property type="entry name" value="P-loop containing nucleotide triphosphate hydrolases"/>
    <property type="match status" value="1"/>
</dbReference>
<dbReference type="SMART" id="SM00173">
    <property type="entry name" value="RAS"/>
    <property type="match status" value="1"/>
</dbReference>
<proteinExistence type="predicted"/>
<dbReference type="PROSITE" id="PS51421">
    <property type="entry name" value="RAS"/>
    <property type="match status" value="1"/>
</dbReference>